<feature type="binding site" evidence="7">
    <location>
        <position position="153"/>
    </location>
    <ligand>
        <name>urate</name>
        <dbReference type="ChEBI" id="CHEBI:17775"/>
    </ligand>
</feature>
<dbReference type="InterPro" id="IPR002042">
    <property type="entry name" value="Uricase"/>
</dbReference>
<feature type="binding site" evidence="7">
    <location>
        <position position="239"/>
    </location>
    <ligand>
        <name>urate</name>
        <dbReference type="ChEBI" id="CHEBI:17775"/>
    </ligand>
</feature>
<evidence type="ECO:0000256" key="5">
    <source>
        <dbReference type="PIRNR" id="PIRNR000241"/>
    </source>
</evidence>
<evidence type="ECO:0000256" key="1">
    <source>
        <dbReference type="ARBA" id="ARBA00004831"/>
    </source>
</evidence>
<evidence type="ECO:0000256" key="6">
    <source>
        <dbReference type="PIRSR" id="PIRSR000241-1"/>
    </source>
</evidence>
<dbReference type="EC" id="1.7.3.3" evidence="5 8"/>
<evidence type="ECO:0000256" key="4">
    <source>
        <dbReference type="ARBA" id="ARBA00023002"/>
    </source>
</evidence>
<comment type="similarity">
    <text evidence="2 5 8">Belongs to the uricase family.</text>
</comment>
<feature type="binding site" evidence="7">
    <location>
        <position position="153"/>
    </location>
    <ligand>
        <name>5-hydroxyisourate</name>
        <dbReference type="ChEBI" id="CHEBI:18072"/>
    </ligand>
</feature>
<feature type="binding site" evidence="7">
    <location>
        <position position="58"/>
    </location>
    <ligand>
        <name>urate</name>
        <dbReference type="ChEBI" id="CHEBI:17775"/>
    </ligand>
</feature>
<feature type="binding site" evidence="7">
    <location>
        <position position="170"/>
    </location>
    <ligand>
        <name>urate</name>
        <dbReference type="ChEBI" id="CHEBI:17775"/>
    </ligand>
</feature>
<dbReference type="PANTHER" id="PTHR42874:SF1">
    <property type="entry name" value="URICASE"/>
    <property type="match status" value="1"/>
</dbReference>
<evidence type="ECO:0000256" key="7">
    <source>
        <dbReference type="PIRSR" id="PIRSR000241-2"/>
    </source>
</evidence>
<dbReference type="PANTHER" id="PTHR42874">
    <property type="entry name" value="URICASE"/>
    <property type="match status" value="1"/>
</dbReference>
<evidence type="ECO:0000256" key="2">
    <source>
        <dbReference type="ARBA" id="ARBA00009760"/>
    </source>
</evidence>
<evidence type="ECO:0000256" key="3">
    <source>
        <dbReference type="ARBA" id="ARBA00022631"/>
    </source>
</evidence>
<accession>A0AAE3W504</accession>
<proteinExistence type="inferred from homology"/>
<keyword evidence="4 5" id="KW-0560">Oxidoreductase</keyword>
<dbReference type="GO" id="GO:0004846">
    <property type="term" value="F:urate oxidase activity"/>
    <property type="evidence" value="ECO:0007669"/>
    <property type="project" value="UniProtKB-EC"/>
</dbReference>
<feature type="binding site" evidence="7">
    <location>
        <position position="239"/>
    </location>
    <ligand>
        <name>O2</name>
        <dbReference type="ChEBI" id="CHEBI:15379"/>
    </ligand>
</feature>
<feature type="binding site" evidence="7">
    <location>
        <position position="213"/>
    </location>
    <ligand>
        <name>urate</name>
        <dbReference type="ChEBI" id="CHEBI:17775"/>
    </ligand>
</feature>
<dbReference type="Gene3D" id="3.10.270.10">
    <property type="entry name" value="Urate Oxidase"/>
    <property type="match status" value="1"/>
</dbReference>
<feature type="active site" description="Charge relay system" evidence="6">
    <location>
        <position position="58"/>
    </location>
</feature>
<protein>
    <recommendedName>
        <fullName evidence="5 8">Uricase</fullName>
        <ecNumber evidence="5 8">1.7.3.3</ecNumber>
    </recommendedName>
    <alternativeName>
        <fullName evidence="5">Urate oxidase</fullName>
    </alternativeName>
</protein>
<gene>
    <name evidence="9" type="ORF">J2S42_006365</name>
</gene>
<evidence type="ECO:0000313" key="10">
    <source>
        <dbReference type="Proteomes" id="UP001240236"/>
    </source>
</evidence>
<feature type="binding site" evidence="7">
    <location>
        <position position="239"/>
    </location>
    <ligand>
        <name>5-hydroxyisourate</name>
        <dbReference type="ChEBI" id="CHEBI:18072"/>
    </ligand>
</feature>
<dbReference type="NCBIfam" id="TIGR03383">
    <property type="entry name" value="urate_oxi"/>
    <property type="match status" value="1"/>
</dbReference>
<keyword evidence="10" id="KW-1185">Reference proteome</keyword>
<dbReference type="SUPFAM" id="SSF55620">
    <property type="entry name" value="Tetrahydrobiopterin biosynthesis enzymes-like"/>
    <property type="match status" value="2"/>
</dbReference>
<comment type="catalytic activity">
    <reaction evidence="5 8">
        <text>urate + O2 + H2O = 5-hydroxyisourate + H2O2</text>
        <dbReference type="Rhea" id="RHEA:21368"/>
        <dbReference type="ChEBI" id="CHEBI:15377"/>
        <dbReference type="ChEBI" id="CHEBI:15379"/>
        <dbReference type="ChEBI" id="CHEBI:16240"/>
        <dbReference type="ChEBI" id="CHEBI:17775"/>
        <dbReference type="ChEBI" id="CHEBI:18072"/>
        <dbReference type="EC" id="1.7.3.3"/>
    </reaction>
</comment>
<dbReference type="EMBL" id="JAUSUZ010000001">
    <property type="protein sequence ID" value="MDQ0369696.1"/>
    <property type="molecule type" value="Genomic_DNA"/>
</dbReference>
<feature type="binding site" evidence="7">
    <location>
        <position position="59"/>
    </location>
    <ligand>
        <name>urate</name>
        <dbReference type="ChEBI" id="CHEBI:17775"/>
    </ligand>
</feature>
<dbReference type="GO" id="GO:0006144">
    <property type="term" value="P:purine nucleobase metabolic process"/>
    <property type="evidence" value="ECO:0007669"/>
    <property type="project" value="UniProtKB-KW"/>
</dbReference>
<dbReference type="AlphaFoldDB" id="A0AAE3W504"/>
<evidence type="ECO:0000313" key="9">
    <source>
        <dbReference type="EMBL" id="MDQ0369696.1"/>
    </source>
</evidence>
<dbReference type="PIRSF" id="PIRSF000241">
    <property type="entry name" value="Urate_oxidase"/>
    <property type="match status" value="1"/>
</dbReference>
<name>A0AAE3W504_9ACTN</name>
<dbReference type="PRINTS" id="PR00093">
    <property type="entry name" value="URICASE"/>
</dbReference>
<comment type="function">
    <text evidence="5 8">Catalyzes the oxidation of uric acid to 5-hydroxyisourate, which is further processed to form (S)-allantoin.</text>
</comment>
<comment type="caution">
    <text evidence="9">The sequence shown here is derived from an EMBL/GenBank/DDBJ whole genome shotgun (WGS) entry which is preliminary data.</text>
</comment>
<feature type="active site" description="Charge relay system" evidence="6">
    <location>
        <position position="241"/>
    </location>
</feature>
<dbReference type="Pfam" id="PF01014">
    <property type="entry name" value="Uricase"/>
    <property type="match status" value="2"/>
</dbReference>
<comment type="pathway">
    <text evidence="1 5">Purine metabolism; urate degradation; (S)-allantoin from urate: step 1/3.</text>
</comment>
<keyword evidence="3 5" id="KW-0659">Purine metabolism</keyword>
<reference evidence="9 10" key="1">
    <citation type="submission" date="2023-07" db="EMBL/GenBank/DDBJ databases">
        <title>Sequencing the genomes of 1000 actinobacteria strains.</title>
        <authorList>
            <person name="Klenk H.-P."/>
        </authorList>
    </citation>
    <scope>NUCLEOTIDE SEQUENCE [LARGE SCALE GENOMIC DNA]</scope>
    <source>
        <strain evidence="9 10">DSM 44709</strain>
    </source>
</reference>
<organism evidence="9 10">
    <name type="scientific">Catenuloplanes indicus</name>
    <dbReference type="NCBI Taxonomy" id="137267"/>
    <lineage>
        <taxon>Bacteria</taxon>
        <taxon>Bacillati</taxon>
        <taxon>Actinomycetota</taxon>
        <taxon>Actinomycetes</taxon>
        <taxon>Micromonosporales</taxon>
        <taxon>Micromonosporaceae</taxon>
        <taxon>Catenuloplanes</taxon>
    </lineage>
</organism>
<feature type="active site" description="Charge relay system" evidence="6">
    <location>
        <position position="12"/>
    </location>
</feature>
<feature type="binding site" evidence="7">
    <location>
        <position position="170"/>
    </location>
    <ligand>
        <name>5-hydroxyisourate</name>
        <dbReference type="ChEBI" id="CHEBI:18072"/>
    </ligand>
</feature>
<feature type="binding site" evidence="7">
    <location>
        <position position="213"/>
    </location>
    <ligand>
        <name>5-hydroxyisourate</name>
        <dbReference type="ChEBI" id="CHEBI:18072"/>
    </ligand>
</feature>
<dbReference type="RefSeq" id="WP_307245105.1">
    <property type="nucleotide sequence ID" value="NZ_JAUSUZ010000001.1"/>
</dbReference>
<dbReference type="Proteomes" id="UP001240236">
    <property type="component" value="Unassembled WGS sequence"/>
</dbReference>
<evidence type="ECO:0000256" key="8">
    <source>
        <dbReference type="RuleBase" id="RU004455"/>
    </source>
</evidence>
<sequence>MGIVLGPNRYGKAETRVVRVSRGADGTHALTDLNVSVALSGDLEDTHLTGDNAHVLPTDTQKNTVYAFAKQHGIASPEAFGLLLARHFTASQETITGARVEIEEYPWNRLGPHSFSRDGSLVRTASVEVSGATETVFGGLAGLTLLNSTDSEFSGFIRDGYTTLAETSDRILATAVDARWRFAAPEAEFNAVFSAARDAMIDAFTGTYSYSLQQTLFAMGEAVLEACPDLTEVRLRLPNKHHFVVDCTPFGLDATPEVFHADDRPYGLIEGTVVRED</sequence>